<dbReference type="EMBL" id="UINC01002490">
    <property type="protein sequence ID" value="SUZ97242.1"/>
    <property type="molecule type" value="Genomic_DNA"/>
</dbReference>
<dbReference type="InterPro" id="IPR036691">
    <property type="entry name" value="Endo/exonu/phosph_ase_sf"/>
</dbReference>
<dbReference type="Gene3D" id="2.60.40.4070">
    <property type="match status" value="1"/>
</dbReference>
<dbReference type="SUPFAM" id="SSF56219">
    <property type="entry name" value="DNase I-like"/>
    <property type="match status" value="1"/>
</dbReference>
<dbReference type="NCBIfam" id="TIGR04183">
    <property type="entry name" value="Por_Secre_tail"/>
    <property type="match status" value="1"/>
</dbReference>
<proteinExistence type="predicted"/>
<dbReference type="Pfam" id="PF18962">
    <property type="entry name" value="Por_Secre_tail"/>
    <property type="match status" value="1"/>
</dbReference>
<protein>
    <recommendedName>
        <fullName evidence="1">Secretion system C-terminal sorting domain-containing protein</fullName>
    </recommendedName>
</protein>
<dbReference type="Gene3D" id="3.60.10.10">
    <property type="entry name" value="Endonuclease/exonuclease/phosphatase"/>
    <property type="match status" value="1"/>
</dbReference>
<evidence type="ECO:0000259" key="1">
    <source>
        <dbReference type="Pfam" id="PF18962"/>
    </source>
</evidence>
<reference evidence="2" key="1">
    <citation type="submission" date="2018-05" db="EMBL/GenBank/DDBJ databases">
        <authorList>
            <person name="Lanie J.A."/>
            <person name="Ng W.-L."/>
            <person name="Kazmierczak K.M."/>
            <person name="Andrzejewski T.M."/>
            <person name="Davidsen T.M."/>
            <person name="Wayne K.J."/>
            <person name="Tettelin H."/>
            <person name="Glass J.I."/>
            <person name="Rusch D."/>
            <person name="Podicherti R."/>
            <person name="Tsui H.-C.T."/>
            <person name="Winkler M.E."/>
        </authorList>
    </citation>
    <scope>NUCLEOTIDE SEQUENCE</scope>
</reference>
<dbReference type="InterPro" id="IPR026444">
    <property type="entry name" value="Secre_tail"/>
</dbReference>
<sequence length="570" mass="65096">MFGRFITLLIHLAYLNAGHPIVIDGLWDDWQEVPVAVTDPAGDYNYDDWAELKITNDDEFLFFKISLHSEETLLQDWNNFFLYIDADRDSLTGHPFRGLGAELTWHFGYRTGQYFDQNGITDLWQNDISLRQAPTVTSTDFEIAIARDSFPLNDPDSIAVIFSSFYDTGDYIPDNWGGVVYQMDRTVVGPAEPILLEKEGTRLVSYNTLYTGILEPDRQPYFERIFKALDPDIIALQEHSEWNEIGDIISSWFPENTWYQGYTFRDLVVISKYPIINQANLISSERTMCVLLETDDPVNPYLLILNSHFSCCDNDDDRQEQVDELVQVLREWRLNDNGPFDLPEGTPMFHVGDFNFVGYREQIETVTAGDIQDETAYGLDHPLDWDGTAITDLFSRHTHKRMAYTWRSDGSSFNPGKLDYVLYTDSNLSILKHFVLNTLAMPDSVLNELALEADDTNEASDHLPRIVDFMVGDLGISGELILPQQYILSHPYPNPFNPQVIIPITLASKAHLQLHIYDIHGRLVISLADDVLPAGKKLFYWDGSQNPSGVYIVHSQAGHIMQTEKVILLK</sequence>
<evidence type="ECO:0000313" key="2">
    <source>
        <dbReference type="EMBL" id="SUZ97242.1"/>
    </source>
</evidence>
<feature type="domain" description="Secretion system C-terminal sorting" evidence="1">
    <location>
        <begin position="492"/>
        <end position="567"/>
    </location>
</feature>
<organism evidence="2">
    <name type="scientific">marine metagenome</name>
    <dbReference type="NCBI Taxonomy" id="408172"/>
    <lineage>
        <taxon>unclassified sequences</taxon>
        <taxon>metagenomes</taxon>
        <taxon>ecological metagenomes</taxon>
    </lineage>
</organism>
<gene>
    <name evidence="2" type="ORF">METZ01_LOCUS50096</name>
</gene>
<name>A0A381RZH5_9ZZZZ</name>
<dbReference type="AlphaFoldDB" id="A0A381RZH5"/>
<accession>A0A381RZH5</accession>